<evidence type="ECO:0000256" key="22">
    <source>
        <dbReference type="ARBA" id="ARBA00023180"/>
    </source>
</evidence>
<evidence type="ECO:0000256" key="29">
    <source>
        <dbReference type="SAM" id="MobiDB-lite"/>
    </source>
</evidence>
<keyword evidence="21 28" id="KW-0675">Receptor</keyword>
<evidence type="ECO:0000256" key="27">
    <source>
        <dbReference type="PROSITE-ProRule" id="PRU10141"/>
    </source>
</evidence>
<dbReference type="GO" id="GO:0060463">
    <property type="term" value="P:lung lobe morphogenesis"/>
    <property type="evidence" value="ECO:0007669"/>
    <property type="project" value="Ensembl"/>
</dbReference>
<dbReference type="GO" id="GO:0001570">
    <property type="term" value="P:vasculogenesis"/>
    <property type="evidence" value="ECO:0007669"/>
    <property type="project" value="Ensembl"/>
</dbReference>
<dbReference type="GO" id="GO:1990086">
    <property type="term" value="P:lens fiber cell apoptotic process"/>
    <property type="evidence" value="ECO:0007669"/>
    <property type="project" value="Ensembl"/>
</dbReference>
<evidence type="ECO:0000256" key="15">
    <source>
        <dbReference type="ARBA" id="ARBA00022782"/>
    </source>
</evidence>
<keyword evidence="23 28" id="KW-0464">Manganese</keyword>
<dbReference type="GO" id="GO:0007224">
    <property type="term" value="P:smoothened signaling pathway"/>
    <property type="evidence" value="ECO:0007669"/>
    <property type="project" value="Ensembl"/>
</dbReference>
<name>E1B702_BOVIN</name>
<dbReference type="GO" id="GO:0062009">
    <property type="term" value="P:secondary palate development"/>
    <property type="evidence" value="ECO:0007669"/>
    <property type="project" value="Ensembl"/>
</dbReference>
<feature type="compositionally biased region" description="Basic and acidic residues" evidence="29">
    <location>
        <begin position="612"/>
        <end position="626"/>
    </location>
</feature>
<dbReference type="Gene3D" id="1.10.510.10">
    <property type="entry name" value="Transferase(Phosphotransferase) domain 1"/>
    <property type="match status" value="1"/>
</dbReference>
<dbReference type="GO" id="GO:0005539">
    <property type="term" value="F:glycosaminoglycan binding"/>
    <property type="evidence" value="ECO:0007669"/>
    <property type="project" value="Ensembl"/>
</dbReference>
<dbReference type="GO" id="GO:0060395">
    <property type="term" value="P:SMAD protein signal transduction"/>
    <property type="evidence" value="ECO:0007669"/>
    <property type="project" value="Ensembl"/>
</dbReference>
<dbReference type="GO" id="GO:0032924">
    <property type="term" value="P:activin receptor signaling pathway"/>
    <property type="evidence" value="ECO:0000318"/>
    <property type="project" value="GO_Central"/>
</dbReference>
<evidence type="ECO:0000256" key="20">
    <source>
        <dbReference type="ARBA" id="ARBA00023157"/>
    </source>
</evidence>
<evidence type="ECO:0000256" key="21">
    <source>
        <dbReference type="ARBA" id="ARBA00023170"/>
    </source>
</evidence>
<keyword evidence="20" id="KW-1015">Disulfide bond</keyword>
<dbReference type="Ensembl" id="ENSBTAT00000026423.7">
    <property type="protein sequence ID" value="ENSBTAP00000026423.6"/>
    <property type="gene ID" value="ENSBTAG00000019832.7"/>
</dbReference>
<evidence type="ECO:0000256" key="6">
    <source>
        <dbReference type="ARBA" id="ARBA00022553"/>
    </source>
</evidence>
<dbReference type="GO" id="GO:2000736">
    <property type="term" value="P:regulation of stem cell differentiation"/>
    <property type="evidence" value="ECO:0007669"/>
    <property type="project" value="Ensembl"/>
</dbReference>
<evidence type="ECO:0000256" key="9">
    <source>
        <dbReference type="ARBA" id="ARBA00022692"/>
    </source>
</evidence>
<dbReference type="SUPFAM" id="SSF57302">
    <property type="entry name" value="Snake toxin-like"/>
    <property type="match status" value="1"/>
</dbReference>
<dbReference type="FunCoup" id="E1B702">
    <property type="interactions" value="1077"/>
</dbReference>
<evidence type="ECO:0000256" key="24">
    <source>
        <dbReference type="ARBA" id="ARBA00047681"/>
    </source>
</evidence>
<dbReference type="GO" id="GO:0046332">
    <property type="term" value="F:SMAD binding"/>
    <property type="evidence" value="ECO:0007669"/>
    <property type="project" value="Ensembl"/>
</dbReference>
<keyword evidence="6" id="KW-0597">Phosphoprotein</keyword>
<feature type="chain" id="PRO_5042021323" description="Serine/threonine-protein kinase receptor" evidence="30">
    <location>
        <begin position="24"/>
        <end position="634"/>
    </location>
</feature>
<dbReference type="OrthoDB" id="547665at2759"/>
<dbReference type="GO" id="GO:0007420">
    <property type="term" value="P:brain development"/>
    <property type="evidence" value="ECO:0007669"/>
    <property type="project" value="Ensembl"/>
</dbReference>
<dbReference type="GO" id="GO:0007219">
    <property type="term" value="P:Notch signaling pathway"/>
    <property type="evidence" value="ECO:0007669"/>
    <property type="project" value="Ensembl"/>
</dbReference>
<evidence type="ECO:0000313" key="33">
    <source>
        <dbReference type="Proteomes" id="UP000009136"/>
    </source>
</evidence>
<dbReference type="CDD" id="cd23538">
    <property type="entry name" value="TFP_LU_ECD_TGFR2"/>
    <property type="match status" value="1"/>
</dbReference>
<dbReference type="GeneID" id="535376"/>
<dbReference type="GO" id="GO:0072091">
    <property type="term" value="P:regulation of stem cell proliferation"/>
    <property type="evidence" value="ECO:0007669"/>
    <property type="project" value="Ensembl"/>
</dbReference>
<evidence type="ECO:0000256" key="13">
    <source>
        <dbReference type="ARBA" id="ARBA00022741"/>
    </source>
</evidence>
<evidence type="ECO:0000256" key="7">
    <source>
        <dbReference type="ARBA" id="ARBA00022604"/>
    </source>
</evidence>
<dbReference type="GO" id="GO:0009897">
    <property type="term" value="C:external side of plasma membrane"/>
    <property type="evidence" value="ECO:0007669"/>
    <property type="project" value="Ensembl"/>
</dbReference>
<dbReference type="GO" id="GO:0060440">
    <property type="term" value="P:trachea formation"/>
    <property type="evidence" value="ECO:0007669"/>
    <property type="project" value="Ensembl"/>
</dbReference>
<dbReference type="Gene3D" id="2.10.60.10">
    <property type="entry name" value="CD59"/>
    <property type="match status" value="1"/>
</dbReference>
<dbReference type="GO" id="GO:0005026">
    <property type="term" value="F:transforming growth factor beta receptor activity, type II"/>
    <property type="evidence" value="ECO:0007669"/>
    <property type="project" value="Ensembl"/>
</dbReference>
<feature type="domain" description="Protein kinase" evidence="31">
    <location>
        <begin position="311"/>
        <end position="611"/>
    </location>
</feature>
<dbReference type="GO" id="GO:0005524">
    <property type="term" value="F:ATP binding"/>
    <property type="evidence" value="ECO:0007669"/>
    <property type="project" value="UniProtKB-UniRule"/>
</dbReference>
<comment type="catalytic activity">
    <reaction evidence="24">
        <text>L-seryl-[receptor-protein] + ATP = O-phospho-L-seryl-[receptor-protein] + ADP + H(+)</text>
        <dbReference type="Rhea" id="RHEA:18673"/>
        <dbReference type="Rhea" id="RHEA-COMP:11022"/>
        <dbReference type="Rhea" id="RHEA-COMP:11023"/>
        <dbReference type="ChEBI" id="CHEBI:15378"/>
        <dbReference type="ChEBI" id="CHEBI:29999"/>
        <dbReference type="ChEBI" id="CHEBI:30616"/>
        <dbReference type="ChEBI" id="CHEBI:83421"/>
        <dbReference type="ChEBI" id="CHEBI:456216"/>
        <dbReference type="EC" id="2.7.11.30"/>
    </reaction>
</comment>
<dbReference type="InterPro" id="IPR011009">
    <property type="entry name" value="Kinase-like_dom_sf"/>
</dbReference>
<dbReference type="SUPFAM" id="SSF56112">
    <property type="entry name" value="Protein kinase-like (PK-like)"/>
    <property type="match status" value="1"/>
</dbReference>
<evidence type="ECO:0000256" key="14">
    <source>
        <dbReference type="ARBA" id="ARBA00022777"/>
    </source>
</evidence>
<dbReference type="GO" id="GO:1905007">
    <property type="term" value="P:positive regulation of epithelial to mesenchymal transition involved in endocardial cushion formation"/>
    <property type="evidence" value="ECO:0007669"/>
    <property type="project" value="Ensembl"/>
</dbReference>
<evidence type="ECO:0000256" key="4">
    <source>
        <dbReference type="ARBA" id="ARBA00022475"/>
    </source>
</evidence>
<dbReference type="GO" id="GO:0034713">
    <property type="term" value="F:type I transforming growth factor beta receptor binding"/>
    <property type="evidence" value="ECO:0000318"/>
    <property type="project" value="GO_Central"/>
</dbReference>
<evidence type="ECO:0000256" key="1">
    <source>
        <dbReference type="ARBA" id="ARBA00004251"/>
    </source>
</evidence>
<reference evidence="32" key="3">
    <citation type="submission" date="2025-09" db="UniProtKB">
        <authorList>
            <consortium name="Ensembl"/>
        </authorList>
    </citation>
    <scope>IDENTIFICATION</scope>
    <source>
        <strain evidence="32">Hereford</strain>
    </source>
</reference>
<dbReference type="FunFam" id="1.10.510.10:FF:000260">
    <property type="entry name" value="TGF-beta receptor type-2"/>
    <property type="match status" value="1"/>
</dbReference>
<dbReference type="GO" id="GO:0071363">
    <property type="term" value="P:cellular response to growth factor stimulus"/>
    <property type="evidence" value="ECO:0000318"/>
    <property type="project" value="GO_Central"/>
</dbReference>
<keyword evidence="4" id="KW-1003">Cell membrane</keyword>
<dbReference type="GO" id="GO:0009410">
    <property type="term" value="P:response to xenobiotic stimulus"/>
    <property type="evidence" value="ECO:0007669"/>
    <property type="project" value="Ensembl"/>
</dbReference>
<dbReference type="InterPro" id="IPR008271">
    <property type="entry name" value="Ser/Thr_kinase_AS"/>
</dbReference>
<dbReference type="GO" id="GO:1990428">
    <property type="term" value="P:miRNA transport"/>
    <property type="evidence" value="ECO:0007669"/>
    <property type="project" value="Ensembl"/>
</dbReference>
<dbReference type="GO" id="GO:0048701">
    <property type="term" value="P:embryonic cranial skeleton morphogenesis"/>
    <property type="evidence" value="ECO:0007669"/>
    <property type="project" value="Ensembl"/>
</dbReference>
<dbReference type="InterPro" id="IPR017441">
    <property type="entry name" value="Protein_kinase_ATP_BS"/>
</dbReference>
<dbReference type="GO" id="GO:0048185">
    <property type="term" value="F:activin binding"/>
    <property type="evidence" value="ECO:0000318"/>
    <property type="project" value="GO_Central"/>
</dbReference>
<keyword evidence="19" id="KW-0472">Membrane</keyword>
<dbReference type="InterPro" id="IPR001245">
    <property type="entry name" value="Ser-Thr/Tyr_kinase_cat_dom"/>
</dbReference>
<proteinExistence type="inferred from homology"/>
<dbReference type="GO" id="GO:0001569">
    <property type="term" value="P:branching involved in blood vessel morphogenesis"/>
    <property type="evidence" value="ECO:0007669"/>
    <property type="project" value="Ensembl"/>
</dbReference>
<dbReference type="GO" id="GO:0001947">
    <property type="term" value="P:heart looping"/>
    <property type="evidence" value="ECO:0007669"/>
    <property type="project" value="Ensembl"/>
</dbReference>
<evidence type="ECO:0000256" key="30">
    <source>
        <dbReference type="SAM" id="SignalP"/>
    </source>
</evidence>
<dbReference type="GO" id="GO:0005024">
    <property type="term" value="F:transforming growth factor beta receptor activity"/>
    <property type="evidence" value="ECO:0000318"/>
    <property type="project" value="GO_Central"/>
</dbReference>
<evidence type="ECO:0000256" key="2">
    <source>
        <dbReference type="ARBA" id="ARBA00004285"/>
    </source>
</evidence>
<evidence type="ECO:0000256" key="12">
    <source>
        <dbReference type="ARBA" id="ARBA00022729"/>
    </source>
</evidence>
<dbReference type="GO" id="GO:0016604">
    <property type="term" value="C:nuclear body"/>
    <property type="evidence" value="ECO:0007669"/>
    <property type="project" value="Ensembl"/>
</dbReference>
<keyword evidence="14 28" id="KW-0418">Kinase</keyword>
<comment type="subcellular location">
    <subcellularLocation>
        <location evidence="1">Cell membrane</location>
        <topology evidence="1">Single-pass type I membrane protein</topology>
    </subcellularLocation>
    <subcellularLocation>
        <location evidence="2">Membrane raft</location>
    </subcellularLocation>
    <subcellularLocation>
        <location evidence="28">Membrane</location>
        <topology evidence="28">Single-pass type I membrane protein</topology>
    </subcellularLocation>
</comment>
<evidence type="ECO:0000256" key="5">
    <source>
        <dbReference type="ARBA" id="ARBA00022527"/>
    </source>
</evidence>
<evidence type="ECO:0000256" key="25">
    <source>
        <dbReference type="ARBA" id="ARBA00048773"/>
    </source>
</evidence>
<dbReference type="GO" id="GO:0007179">
    <property type="term" value="P:transforming growth factor beta receptor signaling pathway"/>
    <property type="evidence" value="ECO:0007669"/>
    <property type="project" value="Ensembl"/>
</dbReference>
<dbReference type="PROSITE" id="PS00108">
    <property type="entry name" value="PROTEIN_KINASE_ST"/>
    <property type="match status" value="1"/>
</dbReference>
<dbReference type="GO" id="GO:0060443">
    <property type="term" value="P:mammary gland morphogenesis"/>
    <property type="evidence" value="ECO:0007669"/>
    <property type="project" value="Ensembl"/>
</dbReference>
<keyword evidence="11 28" id="KW-0479">Metal-binding</keyword>
<dbReference type="GO" id="GO:2000563">
    <property type="term" value="P:positive regulation of CD4-positive, alpha-beta T cell proliferation"/>
    <property type="evidence" value="ECO:0007669"/>
    <property type="project" value="Ensembl"/>
</dbReference>
<dbReference type="GO" id="GO:0046872">
    <property type="term" value="F:metal ion binding"/>
    <property type="evidence" value="ECO:0007669"/>
    <property type="project" value="UniProtKB-KW"/>
</dbReference>
<dbReference type="CDD" id="cd14055">
    <property type="entry name" value="STKc_TGFbR2_like"/>
    <property type="match status" value="1"/>
</dbReference>
<comment type="catalytic activity">
    <reaction evidence="25 28">
        <text>L-threonyl-[receptor-protein] + ATP = O-phospho-L-threonyl-[receptor-protein] + ADP + H(+)</text>
        <dbReference type="Rhea" id="RHEA:44880"/>
        <dbReference type="Rhea" id="RHEA-COMP:11024"/>
        <dbReference type="Rhea" id="RHEA-COMP:11025"/>
        <dbReference type="ChEBI" id="CHEBI:15378"/>
        <dbReference type="ChEBI" id="CHEBI:30013"/>
        <dbReference type="ChEBI" id="CHEBI:30616"/>
        <dbReference type="ChEBI" id="CHEBI:61977"/>
        <dbReference type="ChEBI" id="CHEBI:456216"/>
        <dbReference type="EC" id="2.7.11.30"/>
    </reaction>
</comment>
<dbReference type="GO" id="GO:0048179">
    <property type="term" value="C:activin receptor complex"/>
    <property type="evidence" value="ECO:0000318"/>
    <property type="project" value="GO_Central"/>
</dbReference>
<dbReference type="FunFam" id="2.10.60.10:FF:000009">
    <property type="entry name" value="TGF-beta receptor type-2"/>
    <property type="match status" value="1"/>
</dbReference>
<dbReference type="SMART" id="SM00220">
    <property type="entry name" value="S_TKc"/>
    <property type="match status" value="1"/>
</dbReference>
<evidence type="ECO:0000256" key="10">
    <source>
        <dbReference type="ARBA" id="ARBA00022703"/>
    </source>
</evidence>
<dbReference type="GO" id="GO:0016361">
    <property type="term" value="F:activin receptor activity, type I"/>
    <property type="evidence" value="ECO:0000318"/>
    <property type="project" value="GO_Central"/>
</dbReference>
<keyword evidence="8 28" id="KW-0808">Transferase</keyword>
<dbReference type="Pfam" id="PF07714">
    <property type="entry name" value="PK_Tyr_Ser-Thr"/>
    <property type="match status" value="1"/>
</dbReference>
<keyword evidence="22" id="KW-0325">Glycoprotein</keyword>
<keyword evidence="33" id="KW-1185">Reference proteome</keyword>
<dbReference type="Gene3D" id="3.30.200.20">
    <property type="entry name" value="Phosphorylase Kinase, domain 1"/>
    <property type="match status" value="1"/>
</dbReference>
<dbReference type="GO" id="GO:0019209">
    <property type="term" value="F:kinase activator activity"/>
    <property type="evidence" value="ECO:0007669"/>
    <property type="project" value="Ensembl"/>
</dbReference>
<dbReference type="AlphaFoldDB" id="E1B702"/>
<dbReference type="GO" id="GO:1905317">
    <property type="term" value="P:inferior endocardial cushion morphogenesis"/>
    <property type="evidence" value="ECO:0007669"/>
    <property type="project" value="Ensembl"/>
</dbReference>
<keyword evidence="12 30" id="KW-0732">Signal</keyword>
<feature type="region of interest" description="Disordered" evidence="29">
    <location>
        <begin position="612"/>
        <end position="634"/>
    </location>
</feature>
<dbReference type="PANTHER" id="PTHR23255">
    <property type="entry name" value="TRANSFORMING GROWTH FACTOR-BETA RECEPTOR TYPE I AND II"/>
    <property type="match status" value="1"/>
</dbReference>
<dbReference type="GO" id="GO:0061520">
    <property type="term" value="P:Langerhans cell differentiation"/>
    <property type="evidence" value="ECO:0007669"/>
    <property type="project" value="Ensembl"/>
</dbReference>
<dbReference type="InterPro" id="IPR000333">
    <property type="entry name" value="TGFB_receptor"/>
</dbReference>
<dbReference type="GO" id="GO:0002053">
    <property type="term" value="P:positive regulation of mesenchymal cell proliferation"/>
    <property type="evidence" value="ECO:0007669"/>
    <property type="project" value="Ensembl"/>
</dbReference>
<keyword evidence="9" id="KW-0812">Transmembrane</keyword>
<feature type="binding site" evidence="27">
    <location>
        <position position="344"/>
    </location>
    <ligand>
        <name>ATP</name>
        <dbReference type="ChEBI" id="CHEBI:30616"/>
    </ligand>
</feature>
<evidence type="ECO:0000313" key="32">
    <source>
        <dbReference type="Ensembl" id="ENSBTAP00000026423.6"/>
    </source>
</evidence>
<dbReference type="PaxDb" id="9913-ENSBTAP00000055112"/>
<evidence type="ECO:0000313" key="34">
    <source>
        <dbReference type="VGNC" id="VGNC:35805"/>
    </source>
</evidence>
<dbReference type="GO" id="GO:0002651">
    <property type="term" value="P:positive regulation of tolerance induction to self antigen"/>
    <property type="evidence" value="ECO:0007669"/>
    <property type="project" value="Ensembl"/>
</dbReference>
<dbReference type="GO" id="GO:0001837">
    <property type="term" value="P:epithelial to mesenchymal transition"/>
    <property type="evidence" value="ECO:0007669"/>
    <property type="project" value="Ensembl"/>
</dbReference>
<dbReference type="GO" id="GO:0007507">
    <property type="term" value="P:heart development"/>
    <property type="evidence" value="ECO:0000318"/>
    <property type="project" value="GO_Central"/>
</dbReference>
<evidence type="ECO:0000256" key="3">
    <source>
        <dbReference type="ARBA" id="ARBA00009605"/>
    </source>
</evidence>
<dbReference type="PANTHER" id="PTHR23255:SF55">
    <property type="entry name" value="TGF-BETA RECEPTOR TYPE-2"/>
    <property type="match status" value="1"/>
</dbReference>
<evidence type="ECO:0000256" key="17">
    <source>
        <dbReference type="ARBA" id="ARBA00022842"/>
    </source>
</evidence>
<dbReference type="GO" id="GO:0003186">
    <property type="term" value="P:tricuspid valve morphogenesis"/>
    <property type="evidence" value="ECO:0007669"/>
    <property type="project" value="Ensembl"/>
</dbReference>
<evidence type="ECO:0000256" key="26">
    <source>
        <dbReference type="ARBA" id="ARBA00064246"/>
    </source>
</evidence>
<keyword evidence="18" id="KW-1133">Transmembrane helix</keyword>
<dbReference type="Pfam" id="PF08917">
    <property type="entry name" value="ecTbetaR2"/>
    <property type="match status" value="1"/>
</dbReference>
<comment type="subunit">
    <text evidence="26">Homodimer. Heterohexamer; TGFB1, TGFB2 and TGFB3 homodimeric ligands assemble a functional receptor composed of two TGFBR1 and TGFBR2 heterodimers to form a ligand-receptor heterohexamer. The respective affinity of TGFRB1 and TGFRB2 for the ligands may modulate the kinetics of assembly of the receptor and may explain the different biological activities of TGFB1, TGFB2 and TGFB3. Component of a complex composed of TSC22D1 (via N-terminus), TGFBR1 and TGFBR2; the interaction between TSC22D1 and TGFBR1 is inhibited by SMAD7 and promoted by TGFB1. Interacts with DAXX. Interacts with DYNLT4. Interacts with ZFYVE9; ZFYVE9 recruits SMAD2 and SMAD3 to the TGF-beta receptor. Interacts with and is activated by SCUBE3; this interaction does not affect TGFB1-binding to TGFBR2. Interacts with VPS39; this interaction is independent of the receptor kinase activity and of the presence of TGF-beta. Interacts with CLU.</text>
</comment>
<evidence type="ECO:0000259" key="31">
    <source>
        <dbReference type="PROSITE" id="PS50011"/>
    </source>
</evidence>
<evidence type="ECO:0000256" key="8">
    <source>
        <dbReference type="ARBA" id="ARBA00022679"/>
    </source>
</evidence>
<dbReference type="GO" id="GO:0003180">
    <property type="term" value="P:aortic valve morphogenesis"/>
    <property type="evidence" value="ECO:0007669"/>
    <property type="project" value="Ensembl"/>
</dbReference>
<keyword evidence="17 28" id="KW-0460">Magnesium</keyword>
<dbReference type="GO" id="GO:0007369">
    <property type="term" value="P:gastrulation"/>
    <property type="evidence" value="ECO:0007669"/>
    <property type="project" value="Ensembl"/>
</dbReference>
<dbReference type="GO" id="GO:0005886">
    <property type="term" value="C:plasma membrane"/>
    <property type="evidence" value="ECO:0000318"/>
    <property type="project" value="GO_Central"/>
</dbReference>
<evidence type="ECO:0000256" key="16">
    <source>
        <dbReference type="ARBA" id="ARBA00022840"/>
    </source>
</evidence>
<feature type="signal peptide" evidence="30">
    <location>
        <begin position="1"/>
        <end position="23"/>
    </location>
</feature>
<dbReference type="GO" id="GO:0051138">
    <property type="term" value="P:positive regulation of NK T cell differentiation"/>
    <property type="evidence" value="ECO:0007669"/>
    <property type="project" value="Ensembl"/>
</dbReference>
<evidence type="ECO:0000256" key="19">
    <source>
        <dbReference type="ARBA" id="ARBA00023136"/>
    </source>
</evidence>
<dbReference type="GO" id="GO:0070723">
    <property type="term" value="P:response to cholesterol"/>
    <property type="evidence" value="ECO:0007669"/>
    <property type="project" value="Ensembl"/>
</dbReference>
<dbReference type="GO" id="GO:0035909">
    <property type="term" value="P:aorta morphogenesis"/>
    <property type="evidence" value="ECO:0007669"/>
    <property type="project" value="Ensembl"/>
</dbReference>
<dbReference type="GO" id="GO:0003149">
    <property type="term" value="P:membranous septum morphogenesis"/>
    <property type="evidence" value="ECO:0007669"/>
    <property type="project" value="Ensembl"/>
</dbReference>
<dbReference type="GO" id="GO:0050431">
    <property type="term" value="F:transforming growth factor beta binding"/>
    <property type="evidence" value="ECO:0000318"/>
    <property type="project" value="GO_Central"/>
</dbReference>
<dbReference type="GO" id="GO:0060391">
    <property type="term" value="P:positive regulation of SMAD protein signal transduction"/>
    <property type="evidence" value="ECO:0007669"/>
    <property type="project" value="Ensembl"/>
</dbReference>
<evidence type="ECO:0000256" key="23">
    <source>
        <dbReference type="ARBA" id="ARBA00023211"/>
    </source>
</evidence>
<dbReference type="CTD" id="7048"/>
<dbReference type="GO" id="GO:0001701">
    <property type="term" value="P:in utero embryonic development"/>
    <property type="evidence" value="ECO:0007669"/>
    <property type="project" value="Ensembl"/>
</dbReference>
<dbReference type="RefSeq" id="XP_024838661.1">
    <property type="nucleotide sequence ID" value="XM_024982893.2"/>
</dbReference>
<protein>
    <recommendedName>
        <fullName evidence="28">Serine/threonine-protein kinase receptor</fullName>
        <ecNumber evidence="28">2.7.11.30</ecNumber>
    </recommendedName>
</protein>
<keyword evidence="5 28" id="KW-0723">Serine/threonine-protein kinase</keyword>
<dbReference type="PROSITE" id="PS50011">
    <property type="entry name" value="PROTEIN_KINASE_DOM"/>
    <property type="match status" value="1"/>
</dbReference>
<accession>E1B702</accession>
<dbReference type="PRINTS" id="PR00653">
    <property type="entry name" value="ACTIVIN2R"/>
</dbReference>
<dbReference type="GO" id="GO:0060434">
    <property type="term" value="P:bronchus morphogenesis"/>
    <property type="evidence" value="ECO:0007669"/>
    <property type="project" value="Ensembl"/>
</dbReference>
<keyword evidence="13 27" id="KW-0547">Nucleotide-binding</keyword>
<dbReference type="GO" id="GO:0070021">
    <property type="term" value="C:transforming growth factor beta ligand-receptor complex"/>
    <property type="evidence" value="ECO:0007669"/>
    <property type="project" value="Ensembl"/>
</dbReference>
<dbReference type="GO" id="GO:0002666">
    <property type="term" value="P:positive regulation of T cell tolerance induction"/>
    <property type="evidence" value="ECO:0007669"/>
    <property type="project" value="Ensembl"/>
</dbReference>
<dbReference type="InterPro" id="IPR000719">
    <property type="entry name" value="Prot_kinase_dom"/>
</dbReference>
<dbReference type="VGNC" id="VGNC:35805">
    <property type="gene designation" value="TGFBR2"/>
</dbReference>
<keyword evidence="15" id="KW-0221">Differentiation</keyword>
<dbReference type="GO" id="GO:0035162">
    <property type="term" value="P:embryonic hemopoiesis"/>
    <property type="evidence" value="ECO:0007669"/>
    <property type="project" value="Ensembl"/>
</dbReference>
<evidence type="ECO:0000256" key="28">
    <source>
        <dbReference type="RuleBase" id="RU361271"/>
    </source>
</evidence>
<dbReference type="GeneTree" id="ENSGT00940000157527"/>
<keyword evidence="16 27" id="KW-0067">ATP-binding</keyword>
<dbReference type="Proteomes" id="UP000009136">
    <property type="component" value="Chromosome 22"/>
</dbReference>
<dbReference type="Bgee" id="ENSBTAG00000019832">
    <property type="expression patterns" value="Expressed in abdominal lymph node and 106 other cell types or tissues"/>
</dbReference>
<dbReference type="VEuPathDB" id="HostDB:ENSBTAG00000019832"/>
<dbReference type="GO" id="GO:0003214">
    <property type="term" value="P:cardiac left ventricle morphogenesis"/>
    <property type="evidence" value="ECO:0007669"/>
    <property type="project" value="Ensembl"/>
</dbReference>
<sequence length="634" mass="71870">MGRGLLGGLWPLHVVLWTRIASTIPPHVPKSDCQAAEYKMQDLGMYSWMRKQRGKEKNHHCSINALDHEAAPTQIRRQHLCSHEKETRRESPRLPSSAVNSDMMVTDHNGAIKLSQLCKFCDVRSSTCDNQKSCWSNCSITAICEKPEEVCVAVWRKNDENITLETVCHDPKIAYHGFVLDDAASSKCIMKERKGSGETFFMCSCSSEECNDHIIFSEEYTSSNPDLLLVIFQVTGVSLLPPLGIAIAVIITFYCYRIHRQQKLSPAWDSGKPRKLMEFSEHLAIILEDDRSDISSTCANNINHNTELLPIELDTLVGKGRFAEVYKAKLKQNTSEQFETVAVKIFPYEEYASWKTEKDIFSDINLKHENILQFLTAEERKTELGKQYWLITAFHAKGNLQEYLTRHVISWEDLRRLGGSLARGIAHLHSDHTLCGRPKMPIVHRDLKSSNILVKGDLTCCLCDFGLSLRLDPTLSVDDLANSGQVGTARYMAPEVLESRMNLENVESFKQTDVYSMALVLWEMTSRCNAVGEVKDYEPPFGSKVREHPCVESMKDNVLRDRGRPEIPSSWLNHQGIQTVCETLAECWDHDPEARLTAQCVAERFSELEHLDRLSGRSSSEEKIPEDGSLNTTK</sequence>
<dbReference type="GO" id="GO:0003148">
    <property type="term" value="P:outflow tract septum morphogenesis"/>
    <property type="evidence" value="ECO:0007669"/>
    <property type="project" value="Ensembl"/>
</dbReference>
<dbReference type="GO" id="GO:0002088">
    <property type="term" value="P:lens development in camera-type eye"/>
    <property type="evidence" value="ECO:0007669"/>
    <property type="project" value="Ensembl"/>
</dbReference>
<reference evidence="32" key="1">
    <citation type="submission" date="2018-03" db="EMBL/GenBank/DDBJ databases">
        <title>ARS-UCD1.2.</title>
        <authorList>
            <person name="Rosen B.D."/>
            <person name="Bickhart D.M."/>
            <person name="Koren S."/>
            <person name="Schnabel R.D."/>
            <person name="Hall R."/>
            <person name="Zimin A."/>
            <person name="Dreischer C."/>
            <person name="Schultheiss S."/>
            <person name="Schroeder S.G."/>
            <person name="Elsik C.G."/>
            <person name="Couldrey C."/>
            <person name="Liu G.E."/>
            <person name="Van Tassell C.P."/>
            <person name="Phillippy A.M."/>
            <person name="Smith T.P.L."/>
            <person name="Medrano J.F."/>
        </authorList>
    </citation>
    <scope>NUCLEOTIDE SEQUENCE [LARGE SCALE GENOMIC DNA]</scope>
    <source>
        <strain evidence="32">Hereford</strain>
    </source>
</reference>
<dbReference type="FunFam" id="3.30.200.20:FF:000213">
    <property type="entry name" value="TGF-beta receptor type-2"/>
    <property type="match status" value="1"/>
</dbReference>
<dbReference type="GO" id="GO:0045766">
    <property type="term" value="P:positive regulation of angiogenesis"/>
    <property type="evidence" value="ECO:0007669"/>
    <property type="project" value="Ensembl"/>
</dbReference>
<dbReference type="GO" id="GO:0003274">
    <property type="term" value="P:endocardial cushion fusion"/>
    <property type="evidence" value="ECO:0007669"/>
    <property type="project" value="Ensembl"/>
</dbReference>
<reference evidence="32" key="2">
    <citation type="submission" date="2025-08" db="UniProtKB">
        <authorList>
            <consortium name="Ensembl"/>
        </authorList>
    </citation>
    <scope>IDENTIFICATION</scope>
    <source>
        <strain evidence="32">Hereford</strain>
    </source>
</reference>
<dbReference type="InterPro" id="IPR045860">
    <property type="entry name" value="Snake_toxin-like_sf"/>
</dbReference>
<comment type="cofactor">
    <cofactor evidence="28">
        <name>Mg(2+)</name>
        <dbReference type="ChEBI" id="CHEBI:18420"/>
    </cofactor>
    <cofactor evidence="28">
        <name>Mn(2+)</name>
        <dbReference type="ChEBI" id="CHEBI:29035"/>
    </cofactor>
</comment>
<gene>
    <name evidence="32 34" type="primary">TGFBR2</name>
</gene>
<dbReference type="InterPro" id="IPR015013">
    <property type="entry name" value="Transforming_GF_b_rcpt_2_ecto"/>
</dbReference>
<dbReference type="GO" id="GO:2000379">
    <property type="term" value="P:positive regulation of reactive oxygen species metabolic process"/>
    <property type="evidence" value="ECO:0007669"/>
    <property type="project" value="Ensembl"/>
</dbReference>
<evidence type="ECO:0000256" key="11">
    <source>
        <dbReference type="ARBA" id="ARBA00022723"/>
    </source>
</evidence>
<dbReference type="GO" id="GO:0002663">
    <property type="term" value="P:positive regulation of B cell tolerance induction"/>
    <property type="evidence" value="ECO:0007669"/>
    <property type="project" value="Ensembl"/>
</dbReference>
<dbReference type="GO" id="GO:0007399">
    <property type="term" value="P:nervous system development"/>
    <property type="evidence" value="ECO:0000318"/>
    <property type="project" value="GO_Central"/>
</dbReference>
<dbReference type="PROSITE" id="PS00107">
    <property type="entry name" value="PROTEIN_KINASE_ATP"/>
    <property type="match status" value="1"/>
</dbReference>
<dbReference type="HOGENOM" id="CLU_000288_8_3_1"/>
<evidence type="ECO:0000256" key="18">
    <source>
        <dbReference type="ARBA" id="ARBA00022989"/>
    </source>
</evidence>
<dbReference type="GO" id="GO:0003430">
    <property type="term" value="P:growth plate cartilage chondrocyte growth"/>
    <property type="evidence" value="ECO:0007669"/>
    <property type="project" value="Ensembl"/>
</dbReference>
<dbReference type="GO" id="GO:0010468">
    <property type="term" value="P:regulation of gene expression"/>
    <property type="evidence" value="ECO:0007669"/>
    <property type="project" value="Ensembl"/>
</dbReference>
<comment type="similarity">
    <text evidence="3 28">Belongs to the protein kinase superfamily. TKL Ser/Thr protein kinase family. TGFB receptor subfamily.</text>
</comment>
<dbReference type="GO" id="GO:0010634">
    <property type="term" value="P:positive regulation of epithelial cell migration"/>
    <property type="evidence" value="ECO:0007669"/>
    <property type="project" value="Ensembl"/>
</dbReference>
<keyword evidence="7" id="KW-0341">Growth regulation</keyword>
<keyword evidence="10" id="KW-0053">Apoptosis</keyword>
<dbReference type="EC" id="2.7.11.30" evidence="28"/>
<organism evidence="32 33">
    <name type="scientific">Bos taurus</name>
    <name type="common">Bovine</name>
    <dbReference type="NCBI Taxonomy" id="9913"/>
    <lineage>
        <taxon>Eukaryota</taxon>
        <taxon>Metazoa</taxon>
        <taxon>Chordata</taxon>
        <taxon>Craniata</taxon>
        <taxon>Vertebrata</taxon>
        <taxon>Euteleostomi</taxon>
        <taxon>Mammalia</taxon>
        <taxon>Eutheria</taxon>
        <taxon>Laurasiatheria</taxon>
        <taxon>Artiodactyla</taxon>
        <taxon>Ruminantia</taxon>
        <taxon>Pecora</taxon>
        <taxon>Bovidae</taxon>
        <taxon>Bovinae</taxon>
        <taxon>Bos</taxon>
    </lineage>
</organism>
<dbReference type="GO" id="GO:0005901">
    <property type="term" value="C:caveola"/>
    <property type="evidence" value="ECO:0007669"/>
    <property type="project" value="Ensembl"/>
</dbReference>